<organism evidence="3 4">
    <name type="scientific">Hymenobacter tibetensis</name>
    <dbReference type="NCBI Taxonomy" id="497967"/>
    <lineage>
        <taxon>Bacteria</taxon>
        <taxon>Pseudomonadati</taxon>
        <taxon>Bacteroidota</taxon>
        <taxon>Cytophagia</taxon>
        <taxon>Cytophagales</taxon>
        <taxon>Hymenobacteraceae</taxon>
        <taxon>Hymenobacter</taxon>
    </lineage>
</organism>
<sequence>MADFTLYFPTLLAHEGGYCHDLQDPGGETYKGIARAYNPKWAGWPTVDAVKTQAGLATPVPRTGWRTLSKALDSEKALGTLVMSFYKASYWNSLNLDLVHSQCVAEQLADHGVNSGTSRPAKMLQFLLATEFSVKLLVDGKVGPRTIAALNAVDQQTFYTRFVAMRRAFYNYRTGSFSPTEDVTLAPWHTFFQQELNLKTNSQMQKYLTSWMSRCQETFTA</sequence>
<keyword evidence="4" id="KW-1185">Reference proteome</keyword>
<dbReference type="Proteomes" id="UP000831113">
    <property type="component" value="Plasmid unnamed1"/>
</dbReference>
<dbReference type="InterPro" id="IPR008565">
    <property type="entry name" value="TtsA-like_GH18_dom"/>
</dbReference>
<feature type="domain" description="TtsA-like Glycoside hydrolase family 108" evidence="1">
    <location>
        <begin position="10"/>
        <end position="116"/>
    </location>
</feature>
<dbReference type="RefSeq" id="WP_243803068.1">
    <property type="nucleotide sequence ID" value="NZ_CP094670.1"/>
</dbReference>
<evidence type="ECO:0008006" key="5">
    <source>
        <dbReference type="Google" id="ProtNLM"/>
    </source>
</evidence>
<name>A0ABY4DB44_9BACT</name>
<geneLocation type="plasmid" evidence="3 4">
    <name>unnamed1</name>
</geneLocation>
<dbReference type="EMBL" id="CP094670">
    <property type="protein sequence ID" value="UOG77333.1"/>
    <property type="molecule type" value="Genomic_DNA"/>
</dbReference>
<feature type="domain" description="Peptidoglycan binding" evidence="2">
    <location>
        <begin position="120"/>
        <end position="171"/>
    </location>
</feature>
<gene>
    <name evidence="3" type="ORF">MTX78_23180</name>
</gene>
<dbReference type="Pfam" id="PF05838">
    <property type="entry name" value="Glyco_hydro_108"/>
    <property type="match status" value="1"/>
</dbReference>
<evidence type="ECO:0000313" key="4">
    <source>
        <dbReference type="Proteomes" id="UP000831113"/>
    </source>
</evidence>
<proteinExistence type="predicted"/>
<dbReference type="InterPro" id="IPR018537">
    <property type="entry name" value="Peptidoglycan-bd_3"/>
</dbReference>
<dbReference type="Gene3D" id="1.20.141.10">
    <property type="entry name" value="Chitosanase, subunit A, domain 1"/>
    <property type="match status" value="1"/>
</dbReference>
<evidence type="ECO:0000259" key="1">
    <source>
        <dbReference type="Pfam" id="PF05838"/>
    </source>
</evidence>
<accession>A0ABY4DB44</accession>
<protein>
    <recommendedName>
        <fullName evidence="5">Peptidoglycan-binding protein</fullName>
    </recommendedName>
</protein>
<evidence type="ECO:0000313" key="3">
    <source>
        <dbReference type="EMBL" id="UOG77333.1"/>
    </source>
</evidence>
<keyword evidence="3" id="KW-0614">Plasmid</keyword>
<evidence type="ECO:0000259" key="2">
    <source>
        <dbReference type="Pfam" id="PF09374"/>
    </source>
</evidence>
<dbReference type="SUPFAM" id="SSF53955">
    <property type="entry name" value="Lysozyme-like"/>
    <property type="match status" value="1"/>
</dbReference>
<reference evidence="3 4" key="1">
    <citation type="submission" date="2022-03" db="EMBL/GenBank/DDBJ databases">
        <title>Hymenobactersp. isolated from the air.</title>
        <authorList>
            <person name="Won M."/>
            <person name="Kwon S.-W."/>
        </authorList>
    </citation>
    <scope>NUCLEOTIDE SEQUENCE [LARGE SCALE GENOMIC DNA]</scope>
    <source>
        <strain evidence="3 4">KACC 21982</strain>
        <plasmid evidence="3 4">unnamed1</plasmid>
    </source>
</reference>
<dbReference type="Pfam" id="PF09374">
    <property type="entry name" value="PG_binding_3"/>
    <property type="match status" value="1"/>
</dbReference>
<dbReference type="InterPro" id="IPR023346">
    <property type="entry name" value="Lysozyme-like_dom_sf"/>
</dbReference>